<dbReference type="OrthoDB" id="338539at2"/>
<comment type="caution">
    <text evidence="4">The sequence shown here is derived from an EMBL/GenBank/DDBJ whole genome shotgun (WGS) entry which is preliminary data.</text>
</comment>
<evidence type="ECO:0000256" key="1">
    <source>
        <dbReference type="ARBA" id="ARBA00022729"/>
    </source>
</evidence>
<dbReference type="InterPro" id="IPR036691">
    <property type="entry name" value="Endo/exonu/phosph_ase_sf"/>
</dbReference>
<evidence type="ECO:0000256" key="2">
    <source>
        <dbReference type="ARBA" id="ARBA00022801"/>
    </source>
</evidence>
<dbReference type="PANTHER" id="PTHR16320">
    <property type="entry name" value="SPHINGOMYELINASE FAMILY MEMBER"/>
    <property type="match status" value="1"/>
</dbReference>
<dbReference type="CDD" id="cd09078">
    <property type="entry name" value="nSMase"/>
    <property type="match status" value="1"/>
</dbReference>
<evidence type="ECO:0000313" key="4">
    <source>
        <dbReference type="EMBL" id="EFP94642.1"/>
    </source>
</evidence>
<keyword evidence="5" id="KW-1185">Reference proteome</keyword>
<sequence>MIRNLIFIVLLWILAGQAFATSAFYINRTSEPIKVSLMVETSHPVEEGKQYRLPDNAERNTIVIPPYTKMKVASFNRYNGIINGGVYNYYWAVAQRNSNGDWETKQYNPIAQIQLKGHASGTHLKLGFKGRELITNYSADVIDLYGIDETHTEFGAKAIYTSGYDNIEFVISEHQLYPPDTRDNTLRVATYNLWMIPAVSSDISARTSLMDHSLSGYDVLAFQEAFSNRRNRLFDDLSEEYPYQTQVLGGDSGALYDGGVVTLSRYPILEADYLVFDHCSSTDCHADKGIVYTKIEKNGQIYHVFNTHLASFGTRKAKRLRRLQLGLLRTFMLTKNIPEDEAVIYAGDFNVDKNNHFSEYQLMLSILEVEPPTFAGYTQGTFDPSINKYAAAKYSGGTNTSYLDYVFTSKRHRPATQKLNTVRLKQRVSDSTWGEWHLSDHFSVDGHFVFEE</sequence>
<gene>
    <name evidence="4" type="ORF">VIBC2010_03195</name>
</gene>
<dbReference type="PANTHER" id="PTHR16320:SF23">
    <property type="entry name" value="SPHINGOMYELINASE C 1"/>
    <property type="match status" value="1"/>
</dbReference>
<protein>
    <recommendedName>
        <fullName evidence="3">Endonuclease/exonuclease/phosphatase domain-containing protein</fullName>
    </recommendedName>
</protein>
<dbReference type="GO" id="GO:0005576">
    <property type="term" value="C:extracellular region"/>
    <property type="evidence" value="ECO:0007669"/>
    <property type="project" value="InterPro"/>
</dbReference>
<dbReference type="GO" id="GO:0004767">
    <property type="term" value="F:sphingomyelin phosphodiesterase activity"/>
    <property type="evidence" value="ECO:0007669"/>
    <property type="project" value="InterPro"/>
</dbReference>
<reference evidence="4 5" key="1">
    <citation type="journal article" date="2012" name="Int. J. Syst. Evol. Microbiol.">
        <title>Vibrio caribbeanicus sp. nov., isolated from the marine sponge Scleritoderma cyanea.</title>
        <authorList>
            <person name="Hoffmann M."/>
            <person name="Monday S.R."/>
            <person name="Allard M.W."/>
            <person name="Strain E.A."/>
            <person name="Whittaker P."/>
            <person name="Naum M."/>
            <person name="McCarthy P.J."/>
            <person name="Lopez J.V."/>
            <person name="Fischer M."/>
            <person name="Brown E.W."/>
        </authorList>
    </citation>
    <scope>NUCLEOTIDE SEQUENCE [LARGE SCALE GENOMIC DNA]</scope>
    <source>
        <strain evidence="4 5">ATCC BAA-2122</strain>
    </source>
</reference>
<dbReference type="InterPro" id="IPR005135">
    <property type="entry name" value="Endo/exonuclease/phosphatase"/>
</dbReference>
<organism evidence="4 5">
    <name type="scientific">Vibrio caribbeanicus ATCC BAA-2122</name>
    <dbReference type="NCBI Taxonomy" id="796620"/>
    <lineage>
        <taxon>Bacteria</taxon>
        <taxon>Pseudomonadati</taxon>
        <taxon>Pseudomonadota</taxon>
        <taxon>Gammaproteobacteria</taxon>
        <taxon>Vibrionales</taxon>
        <taxon>Vibrionaceae</taxon>
        <taxon>Vibrio</taxon>
    </lineage>
</organism>
<keyword evidence="2" id="KW-0378">Hydrolase</keyword>
<feature type="domain" description="Endonuclease/exonuclease/phosphatase" evidence="3">
    <location>
        <begin position="189"/>
        <end position="424"/>
    </location>
</feature>
<dbReference type="AlphaFoldDB" id="E3BQL8"/>
<dbReference type="RefSeq" id="WP_009603505.1">
    <property type="nucleotide sequence ID" value="NZ_AEIU01000123.1"/>
</dbReference>
<proteinExistence type="predicted"/>
<keyword evidence="1" id="KW-0732">Signal</keyword>
<dbReference type="STRING" id="796620.VIBC2010_03195"/>
<dbReference type="Gene3D" id="3.60.10.10">
    <property type="entry name" value="Endonuclease/exonuclease/phosphatase"/>
    <property type="match status" value="1"/>
</dbReference>
<dbReference type="eggNOG" id="COG3568">
    <property type="taxonomic scope" value="Bacteria"/>
</dbReference>
<dbReference type="Proteomes" id="UP000002943">
    <property type="component" value="Unassembled WGS sequence"/>
</dbReference>
<accession>E3BQL8</accession>
<dbReference type="Pfam" id="PF03372">
    <property type="entry name" value="Exo_endo_phos"/>
    <property type="match status" value="1"/>
</dbReference>
<dbReference type="SUPFAM" id="SSF56219">
    <property type="entry name" value="DNase I-like"/>
    <property type="match status" value="1"/>
</dbReference>
<evidence type="ECO:0000313" key="5">
    <source>
        <dbReference type="Proteomes" id="UP000002943"/>
    </source>
</evidence>
<dbReference type="InterPro" id="IPR017766">
    <property type="entry name" value="Sphingomyelinase/PLipase_C"/>
</dbReference>
<dbReference type="EMBL" id="AEIU01000123">
    <property type="protein sequence ID" value="EFP94642.1"/>
    <property type="molecule type" value="Genomic_DNA"/>
</dbReference>
<name>E3BQL8_9VIBR</name>
<dbReference type="InterPro" id="IPR038772">
    <property type="entry name" value="Sph/SMPD2-like"/>
</dbReference>
<evidence type="ECO:0000259" key="3">
    <source>
        <dbReference type="Pfam" id="PF03372"/>
    </source>
</evidence>